<dbReference type="Gene3D" id="2.10.25.10">
    <property type="entry name" value="Laminin"/>
    <property type="match status" value="1"/>
</dbReference>
<dbReference type="SUPFAM" id="SSF49785">
    <property type="entry name" value="Galactose-binding domain-like"/>
    <property type="match status" value="1"/>
</dbReference>
<keyword evidence="8" id="KW-0245">EGF-like domain</keyword>
<dbReference type="InterPro" id="IPR051941">
    <property type="entry name" value="BG_Antigen-Binding_Lectin"/>
</dbReference>
<keyword evidence="6" id="KW-0106">Calcium</keyword>
<dbReference type="InterPro" id="IPR000742">
    <property type="entry name" value="EGF"/>
</dbReference>
<dbReference type="PROSITE" id="PS00022">
    <property type="entry name" value="EGF_1"/>
    <property type="match status" value="1"/>
</dbReference>
<evidence type="ECO:0000313" key="10">
    <source>
        <dbReference type="Proteomes" id="UP001152795"/>
    </source>
</evidence>
<comment type="similarity">
    <text evidence="2">Belongs to the fucolectin family.</text>
</comment>
<keyword evidence="10" id="KW-1185">Reference proteome</keyword>
<dbReference type="InterPro" id="IPR008979">
    <property type="entry name" value="Galactose-bd-like_sf"/>
</dbReference>
<sequence>VPCNKVKKCKNGGKTIIDLKNGPGSDLYTCECPKEYQGDLCSKFDTDYNFALLKPTVQSSTLHHSDVGNFSSKYAVDGIKADRCKTGVALCAHLSSAEDQWWRVDFQIVIPVARVIITNRKDYYNGLSDFEIKIGNSLENEGRNNTKCGGRHSVPHADAKEISCSPPLTGRYLVIQSFSSLRLVMIEVEVFAAGLQVE</sequence>
<dbReference type="GO" id="GO:0001868">
    <property type="term" value="P:regulation of complement activation, lectin pathway"/>
    <property type="evidence" value="ECO:0007669"/>
    <property type="project" value="UniProtKB-ARBA"/>
</dbReference>
<comment type="function">
    <text evidence="1">Acts as a defensive agent. Recognizes blood group fucosylated oligosaccharides including A, B, H and Lewis B-type antigens. Does not recognize Lewis A antigen and has low affinity for monovalent haptens.</text>
</comment>
<keyword evidence="4" id="KW-0479">Metal-binding</keyword>
<dbReference type="Pfam" id="PF22633">
    <property type="entry name" value="F5_F8_type_C_2"/>
    <property type="match status" value="1"/>
</dbReference>
<evidence type="ECO:0000256" key="6">
    <source>
        <dbReference type="ARBA" id="ARBA00022837"/>
    </source>
</evidence>
<evidence type="ECO:0000256" key="3">
    <source>
        <dbReference type="ARBA" id="ARBA00011233"/>
    </source>
</evidence>
<evidence type="ECO:0000256" key="2">
    <source>
        <dbReference type="ARBA" id="ARBA00010147"/>
    </source>
</evidence>
<organism evidence="9 10">
    <name type="scientific">Paramuricea clavata</name>
    <name type="common">Red gorgonian</name>
    <name type="synonym">Violescent sea-whip</name>
    <dbReference type="NCBI Taxonomy" id="317549"/>
    <lineage>
        <taxon>Eukaryota</taxon>
        <taxon>Metazoa</taxon>
        <taxon>Cnidaria</taxon>
        <taxon>Anthozoa</taxon>
        <taxon>Octocorallia</taxon>
        <taxon>Malacalcyonacea</taxon>
        <taxon>Plexauridae</taxon>
        <taxon>Paramuricea</taxon>
    </lineage>
</organism>
<comment type="subunit">
    <text evidence="3">Homotrimer.</text>
</comment>
<evidence type="ECO:0000256" key="8">
    <source>
        <dbReference type="PROSITE-ProRule" id="PRU00076"/>
    </source>
</evidence>
<dbReference type="Gene3D" id="2.60.120.260">
    <property type="entry name" value="Galactose-binding domain-like"/>
    <property type="match status" value="1"/>
</dbReference>
<dbReference type="OrthoDB" id="5979503at2759"/>
<dbReference type="Proteomes" id="UP001152795">
    <property type="component" value="Unassembled WGS sequence"/>
</dbReference>
<feature type="disulfide bond" evidence="8">
    <location>
        <begin position="32"/>
        <end position="41"/>
    </location>
</feature>
<dbReference type="PANTHER" id="PTHR45713:SF6">
    <property type="entry name" value="F5_8 TYPE C DOMAIN-CONTAINING PROTEIN"/>
    <property type="match status" value="1"/>
</dbReference>
<evidence type="ECO:0000256" key="5">
    <source>
        <dbReference type="ARBA" id="ARBA00022734"/>
    </source>
</evidence>
<dbReference type="GO" id="GO:0046872">
    <property type="term" value="F:metal ion binding"/>
    <property type="evidence" value="ECO:0007669"/>
    <property type="project" value="UniProtKB-KW"/>
</dbReference>
<dbReference type="InterPro" id="IPR006585">
    <property type="entry name" value="FTP1"/>
</dbReference>
<evidence type="ECO:0000256" key="4">
    <source>
        <dbReference type="ARBA" id="ARBA00022723"/>
    </source>
</evidence>
<keyword evidence="5" id="KW-0430">Lectin</keyword>
<dbReference type="GO" id="GO:0042806">
    <property type="term" value="F:fucose binding"/>
    <property type="evidence" value="ECO:0007669"/>
    <property type="project" value="UniProtKB-ARBA"/>
</dbReference>
<comment type="caution">
    <text evidence="9">The sequence shown here is derived from an EMBL/GenBank/DDBJ whole genome shotgun (WGS) entry which is preliminary data.</text>
</comment>
<accession>A0A6S7HPM0</accession>
<evidence type="ECO:0000313" key="9">
    <source>
        <dbReference type="EMBL" id="CAB4006369.1"/>
    </source>
</evidence>
<dbReference type="GO" id="GO:0010185">
    <property type="term" value="P:regulation of cellular defense response"/>
    <property type="evidence" value="ECO:0007669"/>
    <property type="project" value="UniProtKB-ARBA"/>
</dbReference>
<reference evidence="9" key="1">
    <citation type="submission" date="2020-04" db="EMBL/GenBank/DDBJ databases">
        <authorList>
            <person name="Alioto T."/>
            <person name="Alioto T."/>
            <person name="Gomez Garrido J."/>
        </authorList>
    </citation>
    <scope>NUCLEOTIDE SEQUENCE</scope>
    <source>
        <strain evidence="9">A484AB</strain>
    </source>
</reference>
<protein>
    <submittedName>
        <fullName evidence="9">Partial</fullName>
    </submittedName>
</protein>
<dbReference type="PANTHER" id="PTHR45713">
    <property type="entry name" value="FTP DOMAIN-CONTAINING PROTEIN"/>
    <property type="match status" value="1"/>
</dbReference>
<name>A0A6S7HPM0_PARCT</name>
<comment type="caution">
    <text evidence="8">Lacks conserved residue(s) required for the propagation of feature annotation.</text>
</comment>
<evidence type="ECO:0000256" key="7">
    <source>
        <dbReference type="ARBA" id="ARBA00023157"/>
    </source>
</evidence>
<dbReference type="AlphaFoldDB" id="A0A6S7HPM0"/>
<dbReference type="PROSITE" id="PS50026">
    <property type="entry name" value="EGF_3"/>
    <property type="match status" value="1"/>
</dbReference>
<proteinExistence type="inferred from homology"/>
<keyword evidence="7 8" id="KW-1015">Disulfide bond</keyword>
<gene>
    <name evidence="9" type="ORF">PACLA_8A083856</name>
</gene>
<dbReference type="SMART" id="SM00607">
    <property type="entry name" value="FTP"/>
    <property type="match status" value="1"/>
</dbReference>
<feature type="non-terminal residue" evidence="9">
    <location>
        <position position="1"/>
    </location>
</feature>
<evidence type="ECO:0000256" key="1">
    <source>
        <dbReference type="ARBA" id="ARBA00002219"/>
    </source>
</evidence>
<dbReference type="EMBL" id="CACRXK020005492">
    <property type="protein sequence ID" value="CAB4006369.1"/>
    <property type="molecule type" value="Genomic_DNA"/>
</dbReference>